<protein>
    <submittedName>
        <fullName evidence="8">AI-2E family transporter</fullName>
    </submittedName>
</protein>
<name>A0A7Y7PNJ1_9BACT</name>
<evidence type="ECO:0000256" key="2">
    <source>
        <dbReference type="ARBA" id="ARBA00009773"/>
    </source>
</evidence>
<reference evidence="8 9" key="1">
    <citation type="submission" date="2020-05" db="EMBL/GenBank/DDBJ databases">
        <title>Hymenobacter terrestris sp. nov. and Hymenobacter lapidiphilus sp. nov., isolated from regoliths in Antarctica.</title>
        <authorList>
            <person name="Sedlacek I."/>
            <person name="Pantucek R."/>
            <person name="Zeman M."/>
            <person name="Holochova P."/>
            <person name="Kralova S."/>
            <person name="Stankova E."/>
            <person name="Sedo O."/>
            <person name="Micenkova L."/>
            <person name="Svec P."/>
            <person name="Gupta V."/>
            <person name="Sood U."/>
            <person name="Korpole U.S."/>
            <person name="Lal R."/>
        </authorList>
    </citation>
    <scope>NUCLEOTIDE SEQUENCE [LARGE SCALE GENOMIC DNA]</scope>
    <source>
        <strain evidence="8 9">P5342</strain>
    </source>
</reference>
<keyword evidence="5 7" id="KW-0472">Membrane</keyword>
<dbReference type="PANTHER" id="PTHR21716">
    <property type="entry name" value="TRANSMEMBRANE PROTEIN"/>
    <property type="match status" value="1"/>
</dbReference>
<comment type="caution">
    <text evidence="8">The sequence shown here is derived from an EMBL/GenBank/DDBJ whole genome shotgun (WGS) entry which is preliminary data.</text>
</comment>
<evidence type="ECO:0000256" key="6">
    <source>
        <dbReference type="SAM" id="MobiDB-lite"/>
    </source>
</evidence>
<dbReference type="GO" id="GO:0016020">
    <property type="term" value="C:membrane"/>
    <property type="evidence" value="ECO:0007669"/>
    <property type="project" value="UniProtKB-SubCell"/>
</dbReference>
<evidence type="ECO:0000313" key="9">
    <source>
        <dbReference type="Proteomes" id="UP000565521"/>
    </source>
</evidence>
<feature type="transmembrane region" description="Helical" evidence="7">
    <location>
        <begin position="298"/>
        <end position="331"/>
    </location>
</feature>
<dbReference type="AlphaFoldDB" id="A0A7Y7PNJ1"/>
<sequence>MASDNIYTPRQQYVLLIVCLVGLATLILLGLGSYITAFLGAGVLYVVLRPWFAALVHRRGWSRQLVTAGLLAFAVVVIIMPFTGLVLMLVNRIRLYAQDTSQIMTVLHLIEQKTGYQFTTETNVREIIQQAVAWLSTRIPSLASGLLHFTVVIGLMLFTLYFMFVQEEAFVRGLRRYLPFRADTLQELGDSLRNTVNANVLGQALIALVQALLTTLTLQVFGVKDALFWGTLSFFTAFIPVLGTPLVWGPAAILKLAQGDTGQGVGILLVGVIVIINIDNLLRIVLAKRMGDIHPLITLAGVVLGVELFGLLGLVMGPLLLSYLIVLVGVFERENHILKRFQTEPAGPLPEPALPKLPEKGLKENRPS</sequence>
<evidence type="ECO:0000256" key="1">
    <source>
        <dbReference type="ARBA" id="ARBA00004141"/>
    </source>
</evidence>
<evidence type="ECO:0000256" key="3">
    <source>
        <dbReference type="ARBA" id="ARBA00022692"/>
    </source>
</evidence>
<comment type="subcellular location">
    <subcellularLocation>
        <location evidence="1">Membrane</location>
        <topology evidence="1">Multi-pass membrane protein</topology>
    </subcellularLocation>
</comment>
<keyword evidence="4 7" id="KW-1133">Transmembrane helix</keyword>
<keyword evidence="3 7" id="KW-0812">Transmembrane</keyword>
<feature type="transmembrane region" description="Helical" evidence="7">
    <location>
        <begin position="200"/>
        <end position="221"/>
    </location>
</feature>
<evidence type="ECO:0000256" key="4">
    <source>
        <dbReference type="ARBA" id="ARBA00022989"/>
    </source>
</evidence>
<feature type="transmembrane region" description="Helical" evidence="7">
    <location>
        <begin position="265"/>
        <end position="286"/>
    </location>
</feature>
<feature type="transmembrane region" description="Helical" evidence="7">
    <location>
        <begin position="145"/>
        <end position="165"/>
    </location>
</feature>
<evidence type="ECO:0000256" key="7">
    <source>
        <dbReference type="SAM" id="Phobius"/>
    </source>
</evidence>
<feature type="transmembrane region" description="Helical" evidence="7">
    <location>
        <begin position="68"/>
        <end position="90"/>
    </location>
</feature>
<dbReference type="PANTHER" id="PTHR21716:SF4">
    <property type="entry name" value="TRANSMEMBRANE PROTEIN 245"/>
    <property type="match status" value="1"/>
</dbReference>
<feature type="region of interest" description="Disordered" evidence="6">
    <location>
        <begin position="345"/>
        <end position="368"/>
    </location>
</feature>
<feature type="transmembrane region" description="Helical" evidence="7">
    <location>
        <begin position="227"/>
        <end position="253"/>
    </location>
</feature>
<evidence type="ECO:0000256" key="5">
    <source>
        <dbReference type="ARBA" id="ARBA00023136"/>
    </source>
</evidence>
<dbReference type="InterPro" id="IPR002549">
    <property type="entry name" value="AI-2E-like"/>
</dbReference>
<feature type="compositionally biased region" description="Basic and acidic residues" evidence="6">
    <location>
        <begin position="357"/>
        <end position="368"/>
    </location>
</feature>
<evidence type="ECO:0000313" key="8">
    <source>
        <dbReference type="EMBL" id="NVO31090.1"/>
    </source>
</evidence>
<proteinExistence type="inferred from homology"/>
<gene>
    <name evidence="8" type="ORF">HW554_07715</name>
</gene>
<accession>A0A7Y7PNJ1</accession>
<dbReference type="Pfam" id="PF01594">
    <property type="entry name" value="AI-2E_transport"/>
    <property type="match status" value="1"/>
</dbReference>
<keyword evidence="9" id="KW-1185">Reference proteome</keyword>
<dbReference type="Proteomes" id="UP000565521">
    <property type="component" value="Unassembled WGS sequence"/>
</dbReference>
<comment type="similarity">
    <text evidence="2">Belongs to the autoinducer-2 exporter (AI-2E) (TC 2.A.86) family.</text>
</comment>
<dbReference type="EMBL" id="JABKAU010000011">
    <property type="protein sequence ID" value="NVO31090.1"/>
    <property type="molecule type" value="Genomic_DNA"/>
</dbReference>
<organism evidence="8 9">
    <name type="scientific">Hymenobacter lapidiphilus</name>
    <dbReference type="NCBI Taxonomy" id="2608003"/>
    <lineage>
        <taxon>Bacteria</taxon>
        <taxon>Pseudomonadati</taxon>
        <taxon>Bacteroidota</taxon>
        <taxon>Cytophagia</taxon>
        <taxon>Cytophagales</taxon>
        <taxon>Hymenobacteraceae</taxon>
        <taxon>Hymenobacter</taxon>
    </lineage>
</organism>
<feature type="transmembrane region" description="Helical" evidence="7">
    <location>
        <begin position="12"/>
        <end position="31"/>
    </location>
</feature>